<evidence type="ECO:0000313" key="7">
    <source>
        <dbReference type="Proteomes" id="UP000663832"/>
    </source>
</evidence>
<evidence type="ECO:0000256" key="2">
    <source>
        <dbReference type="ARBA" id="ARBA00022803"/>
    </source>
</evidence>
<dbReference type="Gene3D" id="1.25.40.10">
    <property type="entry name" value="Tetratricopeptide repeat domain"/>
    <property type="match status" value="2"/>
</dbReference>
<name>A0A815FLU1_9BILA</name>
<dbReference type="Pfam" id="PF13424">
    <property type="entry name" value="TPR_12"/>
    <property type="match status" value="3"/>
</dbReference>
<reference evidence="6" key="1">
    <citation type="submission" date="2021-02" db="EMBL/GenBank/DDBJ databases">
        <authorList>
            <person name="Nowell W R."/>
        </authorList>
    </citation>
    <scope>NUCLEOTIDE SEQUENCE</scope>
</reference>
<dbReference type="InterPro" id="IPR019734">
    <property type="entry name" value="TPR_rpt"/>
</dbReference>
<dbReference type="InterPro" id="IPR011990">
    <property type="entry name" value="TPR-like_helical_dom_sf"/>
</dbReference>
<feature type="repeat" description="TPR" evidence="3">
    <location>
        <begin position="702"/>
        <end position="735"/>
    </location>
</feature>
<dbReference type="GO" id="GO:0005576">
    <property type="term" value="C:extracellular region"/>
    <property type="evidence" value="ECO:0007669"/>
    <property type="project" value="InterPro"/>
</dbReference>
<feature type="repeat" description="TPR" evidence="3">
    <location>
        <begin position="660"/>
        <end position="693"/>
    </location>
</feature>
<dbReference type="PROSITE" id="PS50005">
    <property type="entry name" value="TPR"/>
    <property type="match status" value="5"/>
</dbReference>
<dbReference type="Pfam" id="PF03496">
    <property type="entry name" value="ADPrib_exo_Tox"/>
    <property type="match status" value="1"/>
</dbReference>
<evidence type="ECO:0000256" key="1">
    <source>
        <dbReference type="ARBA" id="ARBA00022737"/>
    </source>
</evidence>
<accession>A0A815FLU1</accession>
<evidence type="ECO:0000313" key="8">
    <source>
        <dbReference type="Proteomes" id="UP000663877"/>
    </source>
</evidence>
<evidence type="ECO:0000256" key="3">
    <source>
        <dbReference type="PROSITE-ProRule" id="PRU00339"/>
    </source>
</evidence>
<dbReference type="Gene3D" id="3.90.176.10">
    <property type="entry name" value="Toxin ADP-ribosyltransferase, Chain A, domain 1"/>
    <property type="match status" value="1"/>
</dbReference>
<comment type="caution">
    <text evidence="6">The sequence shown here is derived from an EMBL/GenBank/DDBJ whole genome shotgun (WGS) entry which is preliminary data.</text>
</comment>
<dbReference type="PANTHER" id="PTHR45641:SF1">
    <property type="entry name" value="AAA+ ATPASE DOMAIN-CONTAINING PROTEIN"/>
    <property type="match status" value="1"/>
</dbReference>
<feature type="repeat" description="TPR" evidence="3">
    <location>
        <begin position="576"/>
        <end position="609"/>
    </location>
</feature>
<gene>
    <name evidence="6" type="ORF">BJG266_LOCUS33680</name>
    <name evidence="5" type="ORF">QVE165_LOCUS32411</name>
</gene>
<dbReference type="SUPFAM" id="SSF56399">
    <property type="entry name" value="ADP-ribosylation"/>
    <property type="match status" value="1"/>
</dbReference>
<keyword evidence="7" id="KW-1185">Reference proteome</keyword>
<evidence type="ECO:0000313" key="5">
    <source>
        <dbReference type="EMBL" id="CAF1322266.1"/>
    </source>
</evidence>
<proteinExistence type="predicted"/>
<evidence type="ECO:0000259" key="4">
    <source>
        <dbReference type="Pfam" id="PF03496"/>
    </source>
</evidence>
<dbReference type="Proteomes" id="UP000663832">
    <property type="component" value="Unassembled WGS sequence"/>
</dbReference>
<dbReference type="PROSITE" id="PS50293">
    <property type="entry name" value="TPR_REGION"/>
    <property type="match status" value="3"/>
</dbReference>
<dbReference type="SUPFAM" id="SSF48452">
    <property type="entry name" value="TPR-like"/>
    <property type="match status" value="2"/>
</dbReference>
<feature type="repeat" description="TPR" evidence="3">
    <location>
        <begin position="618"/>
        <end position="651"/>
    </location>
</feature>
<feature type="repeat" description="TPR" evidence="3">
    <location>
        <begin position="445"/>
        <end position="478"/>
    </location>
</feature>
<dbReference type="PROSITE" id="PS51996">
    <property type="entry name" value="TR_MART"/>
    <property type="match status" value="1"/>
</dbReference>
<sequence length="758" mass="87870">MDRQDSTIVNRFTRKNIVQNSTNPAEDILTSITSPLNFETHTNDGYPRRRIIQNFFLIWIDSNMNKFSIGYQDIITQLRRIVNTIYTYTNVNTCIDVLSKIGIEKTFLIISSSLCEELIPLVHDIFQLDTIYIFDTEKIITSEYMNKWFKVKGPYSKILSICEALEQDIKQCNRNDTPVSFVPPNKNASDQDLNQLDPSFMYTEIFKEILLKNQYNQKSIEDFVTFCRQQYDANPLMLETVDEFERGYNDKSSIWWYTRSCFTFEMLNRALRNLEVDTIITMSFFINDLHRQTEQLHSQQFRQHQKESFTVYRGQGLPEEEFKKLMKAKGGLMSFNSFLSTSIHRNVSFMYAESNSGKMNTIGILYEIEIDPLISLAPFARIDNISYYEDEGEILFSMHTIFRIGEIKSTEDNTRLWQVKLELTNTKDQQLSTLTNQIRQETLGSTGYERLGKLLIKIGQFQKAEELYQVLLNQTNDEQAKLIFYQQIGDIRDASGDYENAISYYEKASEIIQSIPLSDQSQLGTIYMKIAAVYMKMKENSKAASFNEKGTEILRNNFSREKNLPRDSYLNHPDSTTSYIDIGEICNRMNEFSKALSYQEKALEISQMTFPSNHPHLATSYNNIGVVYHNMGEYSKALSFYEKACEIFQQILPSNHPSLATTYNNIGAVYKHRGEYSKALSYHEKALEIRQKSLSSTHPDLAISQTNIGMVYEKIGEYSNALSNFERALDIFSRSLPANHPDTQAVRNNIERVKQIIT</sequence>
<dbReference type="SMART" id="SM00028">
    <property type="entry name" value="TPR"/>
    <property type="match status" value="7"/>
</dbReference>
<keyword evidence="1" id="KW-0677">Repeat</keyword>
<protein>
    <recommendedName>
        <fullName evidence="4">ADP ribosyltransferase domain-containing protein</fullName>
    </recommendedName>
</protein>
<dbReference type="EMBL" id="CAJNOM010000286">
    <property type="protein sequence ID" value="CAF1322266.1"/>
    <property type="molecule type" value="Genomic_DNA"/>
</dbReference>
<dbReference type="OrthoDB" id="7103806at2759"/>
<dbReference type="Proteomes" id="UP000663877">
    <property type="component" value="Unassembled WGS sequence"/>
</dbReference>
<dbReference type="InterPro" id="IPR003540">
    <property type="entry name" value="ADP-ribosyltransferase"/>
</dbReference>
<dbReference type="PANTHER" id="PTHR45641">
    <property type="entry name" value="TETRATRICOPEPTIDE REPEAT PROTEIN (AFU_ORTHOLOGUE AFUA_6G03870)"/>
    <property type="match status" value="1"/>
</dbReference>
<organism evidence="6 8">
    <name type="scientific">Adineta steineri</name>
    <dbReference type="NCBI Taxonomy" id="433720"/>
    <lineage>
        <taxon>Eukaryota</taxon>
        <taxon>Metazoa</taxon>
        <taxon>Spiralia</taxon>
        <taxon>Gnathifera</taxon>
        <taxon>Rotifera</taxon>
        <taxon>Eurotatoria</taxon>
        <taxon>Bdelloidea</taxon>
        <taxon>Adinetida</taxon>
        <taxon>Adinetidae</taxon>
        <taxon>Adineta</taxon>
    </lineage>
</organism>
<dbReference type="EMBL" id="CAJNOI010000671">
    <property type="protein sequence ID" value="CAF1327223.1"/>
    <property type="molecule type" value="Genomic_DNA"/>
</dbReference>
<dbReference type="AlphaFoldDB" id="A0A815FLU1"/>
<evidence type="ECO:0000313" key="6">
    <source>
        <dbReference type="EMBL" id="CAF1327223.1"/>
    </source>
</evidence>
<feature type="domain" description="ADP ribosyltransferase" evidence="4">
    <location>
        <begin position="249"/>
        <end position="418"/>
    </location>
</feature>
<keyword evidence="2 3" id="KW-0802">TPR repeat</keyword>
<dbReference type="Pfam" id="PF13176">
    <property type="entry name" value="TPR_7"/>
    <property type="match status" value="1"/>
</dbReference>